<keyword evidence="2" id="KW-1133">Transmembrane helix</keyword>
<feature type="transmembrane region" description="Helical" evidence="2">
    <location>
        <begin position="47"/>
        <end position="67"/>
    </location>
</feature>
<evidence type="ECO:0000313" key="4">
    <source>
        <dbReference type="Proteomes" id="UP000250266"/>
    </source>
</evidence>
<reference evidence="3 4" key="1">
    <citation type="journal article" date="2016" name="Nat. Commun.">
        <title>Ectomycorrhizal ecology is imprinted in the genome of the dominant symbiotic fungus Cenococcum geophilum.</title>
        <authorList>
            <consortium name="DOE Joint Genome Institute"/>
            <person name="Peter M."/>
            <person name="Kohler A."/>
            <person name="Ohm R.A."/>
            <person name="Kuo A."/>
            <person name="Krutzmann J."/>
            <person name="Morin E."/>
            <person name="Arend M."/>
            <person name="Barry K.W."/>
            <person name="Binder M."/>
            <person name="Choi C."/>
            <person name="Clum A."/>
            <person name="Copeland A."/>
            <person name="Grisel N."/>
            <person name="Haridas S."/>
            <person name="Kipfer T."/>
            <person name="LaButti K."/>
            <person name="Lindquist E."/>
            <person name="Lipzen A."/>
            <person name="Maire R."/>
            <person name="Meier B."/>
            <person name="Mihaltcheva S."/>
            <person name="Molinier V."/>
            <person name="Murat C."/>
            <person name="Poggeler S."/>
            <person name="Quandt C.A."/>
            <person name="Sperisen C."/>
            <person name="Tritt A."/>
            <person name="Tisserant E."/>
            <person name="Crous P.W."/>
            <person name="Henrissat B."/>
            <person name="Nehls U."/>
            <person name="Egli S."/>
            <person name="Spatafora J.W."/>
            <person name="Grigoriev I.V."/>
            <person name="Martin F.M."/>
        </authorList>
    </citation>
    <scope>NUCLEOTIDE SEQUENCE [LARGE SCALE GENOMIC DNA]</scope>
    <source>
        <strain evidence="3 4">CBS 459.81</strain>
    </source>
</reference>
<dbReference type="Proteomes" id="UP000250266">
    <property type="component" value="Unassembled WGS sequence"/>
</dbReference>
<organism evidence="3 4">
    <name type="scientific">Lepidopterella palustris CBS 459.81</name>
    <dbReference type="NCBI Taxonomy" id="1314670"/>
    <lineage>
        <taxon>Eukaryota</taxon>
        <taxon>Fungi</taxon>
        <taxon>Dikarya</taxon>
        <taxon>Ascomycota</taxon>
        <taxon>Pezizomycotina</taxon>
        <taxon>Dothideomycetes</taxon>
        <taxon>Pleosporomycetidae</taxon>
        <taxon>Mytilinidiales</taxon>
        <taxon>Argynnaceae</taxon>
        <taxon>Lepidopterella</taxon>
    </lineage>
</organism>
<feature type="region of interest" description="Disordered" evidence="1">
    <location>
        <begin position="1"/>
        <end position="35"/>
    </location>
</feature>
<proteinExistence type="predicted"/>
<evidence type="ECO:0000256" key="2">
    <source>
        <dbReference type="SAM" id="Phobius"/>
    </source>
</evidence>
<keyword evidence="2" id="KW-0812">Transmembrane</keyword>
<keyword evidence="2" id="KW-0472">Membrane</keyword>
<evidence type="ECO:0000256" key="1">
    <source>
        <dbReference type="SAM" id="MobiDB-lite"/>
    </source>
</evidence>
<feature type="compositionally biased region" description="Basic and acidic residues" evidence="1">
    <location>
        <begin position="1"/>
        <end position="19"/>
    </location>
</feature>
<protein>
    <submittedName>
        <fullName evidence="3">Uncharacterized protein</fullName>
    </submittedName>
</protein>
<sequence length="208" mass="23911">MWRTTPSDKNHHDKVEERMAGSSCNPRVDAGHSYRPRRETLDPPYRIIEFLILAPFVFFALLAISMTRSKGAAAEQRFYHSLSQSARGVRRGSEFARKPYRESEFARKPYRQSEFARKAYRESEFTAERLSTDYSCAVTVANGRPMRRLVSRTFKRPRKSTLRNARHRSGPITHNHDLLFTGVALFQYATCKRIPSPKAGGVCHGTTR</sequence>
<name>A0A8E2JE21_9PEZI</name>
<dbReference type="EMBL" id="KV745027">
    <property type="protein sequence ID" value="OCK79023.1"/>
    <property type="molecule type" value="Genomic_DNA"/>
</dbReference>
<dbReference type="AlphaFoldDB" id="A0A8E2JE21"/>
<keyword evidence="4" id="KW-1185">Reference proteome</keyword>
<accession>A0A8E2JE21</accession>
<gene>
    <name evidence="3" type="ORF">K432DRAFT_456447</name>
</gene>
<evidence type="ECO:0000313" key="3">
    <source>
        <dbReference type="EMBL" id="OCK79023.1"/>
    </source>
</evidence>